<protein>
    <recommendedName>
        <fullName evidence="6">Glucose-6-phosphate 1-dehydrogenase</fullName>
        <shortName evidence="6">G6PD</shortName>
        <ecNumber evidence="6">1.1.1.49</ecNumber>
    </recommendedName>
</protein>
<evidence type="ECO:0000313" key="10">
    <source>
        <dbReference type="Proteomes" id="UP001321786"/>
    </source>
</evidence>
<feature type="binding site" evidence="6">
    <location>
        <position position="218"/>
    </location>
    <ligand>
        <name>substrate</name>
    </ligand>
</feature>
<dbReference type="EC" id="1.1.1.49" evidence="6"/>
<dbReference type="Proteomes" id="UP001321786">
    <property type="component" value="Chromosome"/>
</dbReference>
<reference evidence="9 10" key="1">
    <citation type="submission" date="2023-08" db="EMBL/GenBank/DDBJ databases">
        <title>Helicovermis profunda gen. nov., sp. nov., a novel mesophilic, fermentative bacterium within the Bacillota from a deep-sea hydrothermal vent chimney.</title>
        <authorList>
            <person name="Miyazaki U."/>
            <person name="Mizutani D."/>
            <person name="Hashimoto Y."/>
            <person name="Tame A."/>
            <person name="Sawayama S."/>
            <person name="Miyazaki J."/>
            <person name="Takai K."/>
            <person name="Nakagawa S."/>
        </authorList>
    </citation>
    <scope>NUCLEOTIDE SEQUENCE [LARGE SCALE GENOMIC DNA]</scope>
    <source>
        <strain evidence="9 10">S502</strain>
    </source>
</reference>
<keyword evidence="4 6" id="KW-0560">Oxidoreductase</keyword>
<dbReference type="PIRSF" id="PIRSF000110">
    <property type="entry name" value="G6PD"/>
    <property type="match status" value="1"/>
</dbReference>
<gene>
    <name evidence="6 9" type="primary">zwf</name>
    <name evidence="9" type="ORF">HLPR_05110</name>
</gene>
<dbReference type="NCBIfam" id="TIGR00871">
    <property type="entry name" value="zwf"/>
    <property type="match status" value="1"/>
</dbReference>
<keyword evidence="3 6" id="KW-0521">NADP</keyword>
<dbReference type="SUPFAM" id="SSF51735">
    <property type="entry name" value="NAD(P)-binding Rossmann-fold domains"/>
    <property type="match status" value="1"/>
</dbReference>
<accession>A0AAU9ENZ3</accession>
<feature type="domain" description="Glucose-6-phosphate dehydrogenase C-terminal" evidence="8">
    <location>
        <begin position="191"/>
        <end position="490"/>
    </location>
</feature>
<evidence type="ECO:0000313" key="9">
    <source>
        <dbReference type="EMBL" id="BEP28180.1"/>
    </source>
</evidence>
<proteinExistence type="inferred from homology"/>
<evidence type="ECO:0000256" key="2">
    <source>
        <dbReference type="ARBA" id="ARBA00022526"/>
    </source>
</evidence>
<dbReference type="InterPro" id="IPR001282">
    <property type="entry name" value="G6P_DH"/>
</dbReference>
<comment type="catalytic activity">
    <reaction evidence="6">
        <text>D-glucose 6-phosphate + NADP(+) = 6-phospho-D-glucono-1,5-lactone + NADPH + H(+)</text>
        <dbReference type="Rhea" id="RHEA:15841"/>
        <dbReference type="ChEBI" id="CHEBI:15378"/>
        <dbReference type="ChEBI" id="CHEBI:57783"/>
        <dbReference type="ChEBI" id="CHEBI:57955"/>
        <dbReference type="ChEBI" id="CHEBI:58349"/>
        <dbReference type="ChEBI" id="CHEBI:61548"/>
        <dbReference type="EC" id="1.1.1.49"/>
    </reaction>
</comment>
<dbReference type="GO" id="GO:0005829">
    <property type="term" value="C:cytosol"/>
    <property type="evidence" value="ECO:0007669"/>
    <property type="project" value="TreeGrafter"/>
</dbReference>
<dbReference type="GO" id="GO:0009051">
    <property type="term" value="P:pentose-phosphate shunt, oxidative branch"/>
    <property type="evidence" value="ECO:0007669"/>
    <property type="project" value="TreeGrafter"/>
</dbReference>
<keyword evidence="10" id="KW-1185">Reference proteome</keyword>
<dbReference type="Gene3D" id="3.30.360.10">
    <property type="entry name" value="Dihydrodipicolinate Reductase, domain 2"/>
    <property type="match status" value="1"/>
</dbReference>
<organism evidence="9 10">
    <name type="scientific">Helicovermis profundi</name>
    <dbReference type="NCBI Taxonomy" id="3065157"/>
    <lineage>
        <taxon>Bacteria</taxon>
        <taxon>Bacillati</taxon>
        <taxon>Bacillota</taxon>
        <taxon>Clostridia</taxon>
        <taxon>Helicovermis</taxon>
    </lineage>
</organism>
<evidence type="ECO:0000256" key="5">
    <source>
        <dbReference type="ARBA" id="ARBA00023277"/>
    </source>
</evidence>
<dbReference type="PANTHER" id="PTHR23429">
    <property type="entry name" value="GLUCOSE-6-PHOSPHATE 1-DEHYDROGENASE G6PD"/>
    <property type="match status" value="1"/>
</dbReference>
<dbReference type="InterPro" id="IPR022674">
    <property type="entry name" value="G6P_DH_NAD-bd"/>
</dbReference>
<sequence length="492" mass="56910">MKDCVIVLFGGTGNLAYKKLYPALYKLYERNLMPNKFVILSLGRRNIELVEFKNIVKLKIKQFSNGYNEKVLNGFVDFIKYQILNFDKINDYVILKGRIDDCVCSEKMPQNRIFYLATAPGYFEIITNNLELSGILDIKKDAYKRIVIEKPFGKDLAEAKSINKTLRKVFSENEIYRTDHYLGKAMIQNIMVLRFSNALFEPLWNSECIDNVQITVSETIGVEERGGYYETSGAFRDMIQSHLIQILALFAMDVPNSLETEDIRNEKVKVIKAMKFFTNKDIVDNLVLGQYEGNSDVKSYVDESKVNPNSLTETFVAIGIDINNKRWKGTKFYLRTGKRLKKKIAEIVVEFKNTTVNKFYYDLLKNKDNAVNSANLLRIKIQPEEGISLSFNVKKPSTDNIIVQKEMDYCQSCDIDMKSPEAYEKLIIDAISGDQSLYARWDEVEAAWSFVDKISKTCLDRSRLLKKYKSSTWGPKEAELMMKKNDLKWWSK</sequence>
<feature type="domain" description="Glucose-6-phosphate dehydrogenase NAD-binding" evidence="7">
    <location>
        <begin position="7"/>
        <end position="189"/>
    </location>
</feature>
<dbReference type="Pfam" id="PF02781">
    <property type="entry name" value="G6PD_C"/>
    <property type="match status" value="1"/>
</dbReference>
<evidence type="ECO:0000256" key="1">
    <source>
        <dbReference type="ARBA" id="ARBA00004937"/>
    </source>
</evidence>
<dbReference type="HAMAP" id="MF_00966">
    <property type="entry name" value="G6PD"/>
    <property type="match status" value="1"/>
</dbReference>
<dbReference type="Gene3D" id="3.40.50.720">
    <property type="entry name" value="NAD(P)-binding Rossmann-like Domain"/>
    <property type="match status" value="1"/>
</dbReference>
<dbReference type="PANTHER" id="PTHR23429:SF0">
    <property type="entry name" value="GLUCOSE-6-PHOSPHATE 1-DEHYDROGENASE"/>
    <property type="match status" value="1"/>
</dbReference>
<dbReference type="SUPFAM" id="SSF55347">
    <property type="entry name" value="Glyceraldehyde-3-phosphate dehydrogenase-like, C-terminal domain"/>
    <property type="match status" value="1"/>
</dbReference>
<dbReference type="GO" id="GO:0050661">
    <property type="term" value="F:NADP binding"/>
    <property type="evidence" value="ECO:0007669"/>
    <property type="project" value="UniProtKB-UniRule"/>
</dbReference>
<dbReference type="InterPro" id="IPR022675">
    <property type="entry name" value="G6P_DH_C"/>
</dbReference>
<evidence type="ECO:0000256" key="6">
    <source>
        <dbReference type="HAMAP-Rule" id="MF_00966"/>
    </source>
</evidence>
<dbReference type="AlphaFoldDB" id="A0AAU9ENZ3"/>
<dbReference type="GO" id="GO:0004345">
    <property type="term" value="F:glucose-6-phosphate dehydrogenase activity"/>
    <property type="evidence" value="ECO:0007669"/>
    <property type="project" value="UniProtKB-UniRule"/>
</dbReference>
<comment type="caution">
    <text evidence="6">Lacks conserved residue(s) required for the propagation of feature annotation.</text>
</comment>
<dbReference type="PRINTS" id="PR00079">
    <property type="entry name" value="G6PDHDRGNASE"/>
</dbReference>
<keyword evidence="5 6" id="KW-0119">Carbohydrate metabolism</keyword>
<comment type="function">
    <text evidence="6">Catalyzes the oxidation of glucose 6-phosphate to 6-phosphogluconolactone.</text>
</comment>
<evidence type="ECO:0000256" key="3">
    <source>
        <dbReference type="ARBA" id="ARBA00022857"/>
    </source>
</evidence>
<feature type="binding site" evidence="6">
    <location>
        <position position="150"/>
    </location>
    <ligand>
        <name>NADP(+)</name>
        <dbReference type="ChEBI" id="CHEBI:58349"/>
    </ligand>
</feature>
<keyword evidence="2 6" id="KW-0313">Glucose metabolism</keyword>
<dbReference type="Pfam" id="PF00479">
    <property type="entry name" value="G6PD_N"/>
    <property type="match status" value="1"/>
</dbReference>
<feature type="binding site" evidence="6">
    <location>
        <position position="180"/>
    </location>
    <ligand>
        <name>substrate</name>
    </ligand>
</feature>
<dbReference type="RefSeq" id="WP_338536513.1">
    <property type="nucleotide sequence ID" value="NZ_AP028654.1"/>
</dbReference>
<feature type="binding site" evidence="6">
    <location>
        <position position="343"/>
    </location>
    <ligand>
        <name>substrate</name>
    </ligand>
</feature>
<evidence type="ECO:0000259" key="7">
    <source>
        <dbReference type="Pfam" id="PF00479"/>
    </source>
</evidence>
<evidence type="ECO:0000259" key="8">
    <source>
        <dbReference type="Pfam" id="PF02781"/>
    </source>
</evidence>
<dbReference type="EMBL" id="AP028654">
    <property type="protein sequence ID" value="BEP28180.1"/>
    <property type="molecule type" value="Genomic_DNA"/>
</dbReference>
<feature type="binding site" evidence="6">
    <location>
        <position position="184"/>
    </location>
    <ligand>
        <name>substrate</name>
    </ligand>
</feature>
<dbReference type="KEGG" id="hprf:HLPR_05110"/>
<dbReference type="GO" id="GO:0006006">
    <property type="term" value="P:glucose metabolic process"/>
    <property type="evidence" value="ECO:0007669"/>
    <property type="project" value="UniProtKB-KW"/>
</dbReference>
<feature type="binding site" evidence="6">
    <location>
        <position position="237"/>
    </location>
    <ligand>
        <name>substrate</name>
    </ligand>
</feature>
<evidence type="ECO:0000256" key="4">
    <source>
        <dbReference type="ARBA" id="ARBA00023002"/>
    </source>
</evidence>
<feature type="binding site" evidence="6">
    <location>
        <position position="338"/>
    </location>
    <ligand>
        <name>substrate</name>
    </ligand>
</feature>
<comment type="pathway">
    <text evidence="1 6">Carbohydrate degradation; pentose phosphate pathway; D-ribulose 5-phosphate from D-glucose 6-phosphate (oxidative stage): step 1/3.</text>
</comment>
<name>A0AAU9ENZ3_9FIRM</name>
<feature type="binding site" evidence="6">
    <location>
        <position position="44"/>
    </location>
    <ligand>
        <name>NADP(+)</name>
        <dbReference type="ChEBI" id="CHEBI:58349"/>
    </ligand>
</feature>
<feature type="active site" description="Proton acceptor" evidence="6">
    <location>
        <position position="242"/>
    </location>
</feature>
<dbReference type="InterPro" id="IPR036291">
    <property type="entry name" value="NAD(P)-bd_dom_sf"/>
</dbReference>
<comment type="similarity">
    <text evidence="6">Belongs to the glucose-6-phosphate dehydrogenase family.</text>
</comment>